<dbReference type="EMBL" id="VNHM01000045">
    <property type="protein sequence ID" value="TYO89429.1"/>
    <property type="molecule type" value="Genomic_DNA"/>
</dbReference>
<dbReference type="Pfam" id="PF00582">
    <property type="entry name" value="Usp"/>
    <property type="match status" value="1"/>
</dbReference>
<feature type="domain" description="UspA" evidence="2">
    <location>
        <begin position="2"/>
        <end position="156"/>
    </location>
</feature>
<dbReference type="InterPro" id="IPR014729">
    <property type="entry name" value="Rossmann-like_a/b/a_fold"/>
</dbReference>
<dbReference type="SUPFAM" id="SSF52402">
    <property type="entry name" value="Adenine nucleotide alpha hydrolases-like"/>
    <property type="match status" value="1"/>
</dbReference>
<dbReference type="PANTHER" id="PTHR46268:SF6">
    <property type="entry name" value="UNIVERSAL STRESS PROTEIN UP12"/>
    <property type="match status" value="1"/>
</dbReference>
<evidence type="ECO:0000313" key="3">
    <source>
        <dbReference type="EMBL" id="TYO89429.1"/>
    </source>
</evidence>
<gene>
    <name evidence="3" type="ORF">LX24_02986</name>
</gene>
<sequence length="156" mass="16699">MKILVAVDGSDSSLRAAEYAAKFKASHQDSEVTLFTVACYGEPQAMSEFSTVAYRGEIPGNSKSFATFEEFTNACIISGKDKVDKAKKIFEEKGLDVKTEVISGDPANAILEYMESNGFDKIIMGSRGLGGFKGLLLGSVSNKVVSLAKVPVTIIK</sequence>
<evidence type="ECO:0000256" key="1">
    <source>
        <dbReference type="ARBA" id="ARBA00008791"/>
    </source>
</evidence>
<dbReference type="Gene3D" id="3.40.50.620">
    <property type="entry name" value="HUPs"/>
    <property type="match status" value="1"/>
</dbReference>
<dbReference type="RefSeq" id="WP_243131778.1">
    <property type="nucleotide sequence ID" value="NZ_VNHM01000045.1"/>
</dbReference>
<protein>
    <submittedName>
        <fullName evidence="3">Nucleotide-binding universal stress UspA family protein</fullName>
    </submittedName>
</protein>
<keyword evidence="4" id="KW-1185">Reference proteome</keyword>
<comment type="similarity">
    <text evidence="1">Belongs to the universal stress protein A family.</text>
</comment>
<accession>A0A5S4ZMU1</accession>
<dbReference type="PANTHER" id="PTHR46268">
    <property type="entry name" value="STRESS RESPONSE PROTEIN NHAX"/>
    <property type="match status" value="1"/>
</dbReference>
<reference evidence="3 4" key="1">
    <citation type="submission" date="2019-07" db="EMBL/GenBank/DDBJ databases">
        <title>Genomic Encyclopedia of Type Strains, Phase I: the one thousand microbial genomes (KMG-I) project.</title>
        <authorList>
            <person name="Kyrpides N."/>
        </authorList>
    </citation>
    <scope>NUCLEOTIDE SEQUENCE [LARGE SCALE GENOMIC DNA]</scope>
    <source>
        <strain evidence="3 4">DSM 6562</strain>
    </source>
</reference>
<proteinExistence type="inferred from homology"/>
<evidence type="ECO:0000259" key="2">
    <source>
        <dbReference type="Pfam" id="PF00582"/>
    </source>
</evidence>
<dbReference type="InterPro" id="IPR006016">
    <property type="entry name" value="UspA"/>
</dbReference>
<organism evidence="3 4">
    <name type="scientific">Desulfallas thermosapovorans DSM 6562</name>
    <dbReference type="NCBI Taxonomy" id="1121431"/>
    <lineage>
        <taxon>Bacteria</taxon>
        <taxon>Bacillati</taxon>
        <taxon>Bacillota</taxon>
        <taxon>Clostridia</taxon>
        <taxon>Eubacteriales</taxon>
        <taxon>Desulfallaceae</taxon>
        <taxon>Desulfallas</taxon>
    </lineage>
</organism>
<name>A0A5S4ZMU1_9FIRM</name>
<evidence type="ECO:0000313" key="4">
    <source>
        <dbReference type="Proteomes" id="UP000323166"/>
    </source>
</evidence>
<comment type="caution">
    <text evidence="3">The sequence shown here is derived from an EMBL/GenBank/DDBJ whole genome shotgun (WGS) entry which is preliminary data.</text>
</comment>
<dbReference type="CDD" id="cd00293">
    <property type="entry name" value="USP-like"/>
    <property type="match status" value="1"/>
</dbReference>
<dbReference type="InterPro" id="IPR006015">
    <property type="entry name" value="Universal_stress_UspA"/>
</dbReference>
<dbReference type="AlphaFoldDB" id="A0A5S4ZMU1"/>
<dbReference type="Proteomes" id="UP000323166">
    <property type="component" value="Unassembled WGS sequence"/>
</dbReference>
<dbReference type="PRINTS" id="PR01438">
    <property type="entry name" value="UNVRSLSTRESS"/>
</dbReference>